<keyword evidence="10" id="KW-1185">Reference proteome</keyword>
<accession>A0ABS0XPT9</accession>
<keyword evidence="9" id="KW-0966">Cell projection</keyword>
<comment type="caution">
    <text evidence="9">The sequence shown here is derived from an EMBL/GenBank/DDBJ whole genome shotgun (WGS) entry which is preliminary data.</text>
</comment>
<keyword evidence="6 8" id="KW-0975">Bacterial flagellum</keyword>
<keyword evidence="4" id="KW-0732">Signal</keyword>
<comment type="subunit">
    <text evidence="8">The basal body constitutes a major portion of the flagellar organelle and consists of four rings (L,P,S, and M) mounted on a central rod.</text>
</comment>
<dbReference type="NCBIfam" id="NF003676">
    <property type="entry name" value="PRK05303.1"/>
    <property type="match status" value="1"/>
</dbReference>
<dbReference type="Pfam" id="PF02119">
    <property type="entry name" value="FlgI"/>
    <property type="match status" value="1"/>
</dbReference>
<protein>
    <recommendedName>
        <fullName evidence="3 8">Flagellar P-ring protein</fullName>
    </recommendedName>
    <alternativeName>
        <fullName evidence="7 8">Basal body P-ring protein</fullName>
    </alternativeName>
</protein>
<comment type="subcellular location">
    <subcellularLocation>
        <location evidence="2 8">Bacterial flagellum basal body</location>
    </subcellularLocation>
</comment>
<comment type="similarity">
    <text evidence="8">Belongs to the FlgI family.</text>
</comment>
<evidence type="ECO:0000313" key="9">
    <source>
        <dbReference type="EMBL" id="MBJ6122053.1"/>
    </source>
</evidence>
<evidence type="ECO:0000256" key="6">
    <source>
        <dbReference type="ARBA" id="ARBA00023143"/>
    </source>
</evidence>
<dbReference type="PANTHER" id="PTHR30381:SF0">
    <property type="entry name" value="FLAGELLAR P-RING PROTEIN"/>
    <property type="match status" value="1"/>
</dbReference>
<organism evidence="9 10">
    <name type="scientific">Sphingomonas mollis</name>
    <dbReference type="NCBI Taxonomy" id="2795726"/>
    <lineage>
        <taxon>Bacteria</taxon>
        <taxon>Pseudomonadati</taxon>
        <taxon>Pseudomonadota</taxon>
        <taxon>Alphaproteobacteria</taxon>
        <taxon>Sphingomonadales</taxon>
        <taxon>Sphingomonadaceae</taxon>
        <taxon>Sphingomonas</taxon>
    </lineage>
</organism>
<keyword evidence="5" id="KW-0574">Periplasm</keyword>
<evidence type="ECO:0000313" key="10">
    <source>
        <dbReference type="Proteomes" id="UP000640426"/>
    </source>
</evidence>
<evidence type="ECO:0000256" key="5">
    <source>
        <dbReference type="ARBA" id="ARBA00022764"/>
    </source>
</evidence>
<evidence type="ECO:0000256" key="3">
    <source>
        <dbReference type="ARBA" id="ARBA00019515"/>
    </source>
</evidence>
<dbReference type="PANTHER" id="PTHR30381">
    <property type="entry name" value="FLAGELLAR P-RING PERIPLASMIC PROTEIN FLGI"/>
    <property type="match status" value="1"/>
</dbReference>
<keyword evidence="9" id="KW-0969">Cilium</keyword>
<dbReference type="EMBL" id="JAELXS010000005">
    <property type="protein sequence ID" value="MBJ6122053.1"/>
    <property type="molecule type" value="Genomic_DNA"/>
</dbReference>
<evidence type="ECO:0000256" key="2">
    <source>
        <dbReference type="ARBA" id="ARBA00004117"/>
    </source>
</evidence>
<dbReference type="InterPro" id="IPR001782">
    <property type="entry name" value="Flag_FlgI"/>
</dbReference>
<dbReference type="Proteomes" id="UP000640426">
    <property type="component" value="Unassembled WGS sequence"/>
</dbReference>
<dbReference type="HAMAP" id="MF_00416">
    <property type="entry name" value="FlgI"/>
    <property type="match status" value="1"/>
</dbReference>
<comment type="function">
    <text evidence="1 8">Assembles around the rod to form the L-ring and probably protects the motor/basal body from shearing forces during rotation.</text>
</comment>
<sequence length="380" mass="38532">MQRLTPPARRSRARRLARSGIGLFALLLVAVPAAASMRVKDIVDIENVRTNQLVGYGLVVGLPGTGDRTNNSPFTEESLQAMLERMGVNVRDAKMKPANVAAVSVTATMPAFARRGSTIDVQVSALGDSTSLQGGTLLVSSLRALDGEIYAVAQGPVAIAGFAARGAGASVTRGVSTSARIAGGAIVEREVPFALRSSTSLKLALKNPDFATARSIAGAINGRFAGSAKVLDPGTVEIAPGGAYRGDVVDLMGEVENLAVEVDQPARIVINEASGTVVMSADVRISPVAIAQGGLTISVSETPVASQPAPLSGGQTAVLPRTRVAVDDGGGASLALVGGGASLKSLVSGLNTLGVSPRDLITILQAVKSAGALQAAIEVQ</sequence>
<dbReference type="PRINTS" id="PR01010">
    <property type="entry name" value="FLGPRINGFLGI"/>
</dbReference>
<name>A0ABS0XPT9_9SPHN</name>
<keyword evidence="9" id="KW-0282">Flagellum</keyword>
<gene>
    <name evidence="8" type="primary">flgI</name>
    <name evidence="9" type="ORF">JAO74_09645</name>
</gene>
<reference evidence="10" key="1">
    <citation type="submission" date="2020-12" db="EMBL/GenBank/DDBJ databases">
        <title>Hymenobacter sp.</title>
        <authorList>
            <person name="Kim M.K."/>
        </authorList>
    </citation>
    <scope>NUCLEOTIDE SEQUENCE [LARGE SCALE GENOMIC DNA]</scope>
    <source>
        <strain evidence="10">BT553</strain>
    </source>
</reference>
<proteinExistence type="inferred from homology"/>
<evidence type="ECO:0000256" key="4">
    <source>
        <dbReference type="ARBA" id="ARBA00022729"/>
    </source>
</evidence>
<evidence type="ECO:0000256" key="1">
    <source>
        <dbReference type="ARBA" id="ARBA00002591"/>
    </source>
</evidence>
<evidence type="ECO:0000256" key="7">
    <source>
        <dbReference type="ARBA" id="ARBA00032344"/>
    </source>
</evidence>
<evidence type="ECO:0000256" key="8">
    <source>
        <dbReference type="HAMAP-Rule" id="MF_00416"/>
    </source>
</evidence>